<keyword evidence="7" id="KW-1185">Reference proteome</keyword>
<dbReference type="CDD" id="cd23798">
    <property type="entry name" value="UBCc_UBE2I"/>
    <property type="match status" value="1"/>
</dbReference>
<dbReference type="Gene3D" id="3.10.110.10">
    <property type="entry name" value="Ubiquitin Conjugating Enzyme"/>
    <property type="match status" value="1"/>
</dbReference>
<reference evidence="6 7" key="1">
    <citation type="submission" date="2016-02" db="EMBL/GenBank/DDBJ databases">
        <title>Genome analysis of coral dinoflagellate symbionts highlights evolutionary adaptations to a symbiotic lifestyle.</title>
        <authorList>
            <person name="Aranda M."/>
            <person name="Li Y."/>
            <person name="Liew Y.J."/>
            <person name="Baumgarten S."/>
            <person name="Simakov O."/>
            <person name="Wilson M."/>
            <person name="Piel J."/>
            <person name="Ashoor H."/>
            <person name="Bougouffa S."/>
            <person name="Bajic V.B."/>
            <person name="Ryu T."/>
            <person name="Ravasi T."/>
            <person name="Bayer T."/>
            <person name="Micklem G."/>
            <person name="Kim H."/>
            <person name="Bhak J."/>
            <person name="Lajeunesse T.C."/>
            <person name="Voolstra C.R."/>
        </authorList>
    </citation>
    <scope>NUCLEOTIDE SEQUENCE [LARGE SCALE GENOMIC DNA]</scope>
    <source>
        <strain evidence="6 7">CCMP2467</strain>
    </source>
</reference>
<protein>
    <submittedName>
        <fullName evidence="6">Sumo-conjugating enzyme ubc9</fullName>
    </submittedName>
</protein>
<dbReference type="PROSITE" id="PS00183">
    <property type="entry name" value="UBC_1"/>
    <property type="match status" value="1"/>
</dbReference>
<dbReference type="InterPro" id="IPR023313">
    <property type="entry name" value="UBQ-conjugating_AS"/>
</dbReference>
<dbReference type="GO" id="GO:0005524">
    <property type="term" value="F:ATP binding"/>
    <property type="evidence" value="ECO:0007669"/>
    <property type="project" value="UniProtKB-UniRule"/>
</dbReference>
<keyword evidence="4" id="KW-0547">Nucleotide-binding</keyword>
<feature type="domain" description="UBC core" evidence="5">
    <location>
        <begin position="55"/>
        <end position="214"/>
    </location>
</feature>
<evidence type="ECO:0000256" key="2">
    <source>
        <dbReference type="ARBA" id="ARBA00022786"/>
    </source>
</evidence>
<dbReference type="InterPro" id="IPR000608">
    <property type="entry name" value="UBC"/>
</dbReference>
<dbReference type="Proteomes" id="UP000186817">
    <property type="component" value="Unassembled WGS sequence"/>
</dbReference>
<evidence type="ECO:0000259" key="5">
    <source>
        <dbReference type="PROSITE" id="PS50127"/>
    </source>
</evidence>
<evidence type="ECO:0000256" key="3">
    <source>
        <dbReference type="PROSITE-ProRule" id="PRU10133"/>
    </source>
</evidence>
<dbReference type="EMBL" id="LSRX01001466">
    <property type="protein sequence ID" value="OLP79589.1"/>
    <property type="molecule type" value="Genomic_DNA"/>
</dbReference>
<dbReference type="SMART" id="SM00212">
    <property type="entry name" value="UBCc"/>
    <property type="match status" value="1"/>
</dbReference>
<accession>A0A1Q9C9H3</accession>
<dbReference type="InterPro" id="IPR016135">
    <property type="entry name" value="UBQ-conjugating_enzyme/RWD"/>
</dbReference>
<dbReference type="AlphaFoldDB" id="A0A1Q9C9H3"/>
<dbReference type="PANTHER" id="PTHR24067">
    <property type="entry name" value="UBIQUITIN-CONJUGATING ENZYME E2"/>
    <property type="match status" value="1"/>
</dbReference>
<evidence type="ECO:0000256" key="4">
    <source>
        <dbReference type="RuleBase" id="RU362109"/>
    </source>
</evidence>
<keyword evidence="4" id="KW-0067">ATP-binding</keyword>
<proteinExistence type="inferred from homology"/>
<dbReference type="OrthoDB" id="6600758at2759"/>
<evidence type="ECO:0000313" key="6">
    <source>
        <dbReference type="EMBL" id="OLP79589.1"/>
    </source>
</evidence>
<dbReference type="InterPro" id="IPR050113">
    <property type="entry name" value="Ub_conjugating_enzyme"/>
</dbReference>
<sequence length="237" mass="26486">MKCDGSTWFWGGRGLRCRCLESEALQREEANRRRRMASFASKRLAQARSLPKLHSTARLTLQERAAFKKDHPFGFYAKYAPNEDGKGQNVFKWNCGIPGRAKGPWEGATYALTMEFTEDYPSKPPKCKFAHVHGKPLFHPNVYPSGTVCLSILNEDEDWKPAITIRQILLGIQDLLDNPNAASPAQARSCPWTGCCGNALLQGRAIPAIFHRQERVSEAGEEASLGGGRGCPRWKLR</sequence>
<gene>
    <name evidence="6" type="primary">ubc9</name>
    <name evidence="6" type="ORF">AK812_SmicGene40103</name>
</gene>
<dbReference type="SUPFAM" id="SSF54495">
    <property type="entry name" value="UBC-like"/>
    <property type="match status" value="1"/>
</dbReference>
<evidence type="ECO:0000313" key="7">
    <source>
        <dbReference type="Proteomes" id="UP000186817"/>
    </source>
</evidence>
<feature type="active site" description="Glycyl thioester intermediate" evidence="3">
    <location>
        <position position="149"/>
    </location>
</feature>
<keyword evidence="2 4" id="KW-0833">Ubl conjugation pathway</keyword>
<evidence type="ECO:0000256" key="1">
    <source>
        <dbReference type="ARBA" id="ARBA00022679"/>
    </source>
</evidence>
<dbReference type="GO" id="GO:0016740">
    <property type="term" value="F:transferase activity"/>
    <property type="evidence" value="ECO:0007669"/>
    <property type="project" value="UniProtKB-KW"/>
</dbReference>
<keyword evidence="1" id="KW-0808">Transferase</keyword>
<name>A0A1Q9C9H3_SYMMI</name>
<dbReference type="PROSITE" id="PS50127">
    <property type="entry name" value="UBC_2"/>
    <property type="match status" value="1"/>
</dbReference>
<organism evidence="6 7">
    <name type="scientific">Symbiodinium microadriaticum</name>
    <name type="common">Dinoflagellate</name>
    <name type="synonym">Zooxanthella microadriatica</name>
    <dbReference type="NCBI Taxonomy" id="2951"/>
    <lineage>
        <taxon>Eukaryota</taxon>
        <taxon>Sar</taxon>
        <taxon>Alveolata</taxon>
        <taxon>Dinophyceae</taxon>
        <taxon>Suessiales</taxon>
        <taxon>Symbiodiniaceae</taxon>
        <taxon>Symbiodinium</taxon>
    </lineage>
</organism>
<comment type="similarity">
    <text evidence="4">Belongs to the ubiquitin-conjugating enzyme family.</text>
</comment>
<dbReference type="Pfam" id="PF00179">
    <property type="entry name" value="UQ_con"/>
    <property type="match status" value="1"/>
</dbReference>
<comment type="caution">
    <text evidence="6">The sequence shown here is derived from an EMBL/GenBank/DDBJ whole genome shotgun (WGS) entry which is preliminary data.</text>
</comment>